<gene>
    <name evidence="2" type="ORF">BINO364_LOCUS8826</name>
</gene>
<feature type="transmembrane region" description="Helical" evidence="1">
    <location>
        <begin position="31"/>
        <end position="53"/>
    </location>
</feature>
<evidence type="ECO:0000313" key="3">
    <source>
        <dbReference type="Proteomes" id="UP000838878"/>
    </source>
</evidence>
<dbReference type="AlphaFoldDB" id="A0A8J9UQ28"/>
<evidence type="ECO:0000256" key="1">
    <source>
        <dbReference type="SAM" id="Phobius"/>
    </source>
</evidence>
<dbReference type="EMBL" id="OV170223">
    <property type="protein sequence ID" value="CAH0722944.1"/>
    <property type="molecule type" value="Genomic_DNA"/>
</dbReference>
<name>A0A8J9UQ28_9NEOP</name>
<accession>A0A8J9UQ28</accession>
<keyword evidence="3" id="KW-1185">Reference proteome</keyword>
<dbReference type="OrthoDB" id="6600151at2759"/>
<keyword evidence="1" id="KW-0472">Membrane</keyword>
<evidence type="ECO:0000313" key="2">
    <source>
        <dbReference type="EMBL" id="CAH0722944.1"/>
    </source>
</evidence>
<sequence>MPEPKHIGHQVKFENTLFGLFKKAWWEIPEIMASSCLAIAGVVMGCIAVNNYIKNDGDNREFKKIFMIMRPEDPRVPRLKNPVFTEYKG</sequence>
<protein>
    <submittedName>
        <fullName evidence="2">Uncharacterized protein</fullName>
    </submittedName>
</protein>
<organism evidence="2 3">
    <name type="scientific">Brenthis ino</name>
    <name type="common">lesser marbled fritillary</name>
    <dbReference type="NCBI Taxonomy" id="405034"/>
    <lineage>
        <taxon>Eukaryota</taxon>
        <taxon>Metazoa</taxon>
        <taxon>Ecdysozoa</taxon>
        <taxon>Arthropoda</taxon>
        <taxon>Hexapoda</taxon>
        <taxon>Insecta</taxon>
        <taxon>Pterygota</taxon>
        <taxon>Neoptera</taxon>
        <taxon>Endopterygota</taxon>
        <taxon>Lepidoptera</taxon>
        <taxon>Glossata</taxon>
        <taxon>Ditrysia</taxon>
        <taxon>Papilionoidea</taxon>
        <taxon>Nymphalidae</taxon>
        <taxon>Heliconiinae</taxon>
        <taxon>Argynnini</taxon>
        <taxon>Brenthis</taxon>
    </lineage>
</organism>
<reference evidence="2" key="1">
    <citation type="submission" date="2021-12" db="EMBL/GenBank/DDBJ databases">
        <authorList>
            <person name="Martin H S."/>
        </authorList>
    </citation>
    <scope>NUCLEOTIDE SEQUENCE</scope>
</reference>
<feature type="non-terminal residue" evidence="2">
    <location>
        <position position="89"/>
    </location>
</feature>
<proteinExistence type="predicted"/>
<dbReference type="Proteomes" id="UP000838878">
    <property type="component" value="Chromosome 3"/>
</dbReference>
<keyword evidence="1" id="KW-0812">Transmembrane</keyword>
<keyword evidence="1" id="KW-1133">Transmembrane helix</keyword>